<dbReference type="GO" id="GO:0008168">
    <property type="term" value="F:methyltransferase activity"/>
    <property type="evidence" value="ECO:0007669"/>
    <property type="project" value="UniProtKB-KW"/>
</dbReference>
<dbReference type="Proteomes" id="UP001431429">
    <property type="component" value="Unassembled WGS sequence"/>
</dbReference>
<proteinExistence type="predicted"/>
<protein>
    <submittedName>
        <fullName evidence="1">SAM-dependent methyltransferase</fullName>
    </submittedName>
</protein>
<reference evidence="1" key="1">
    <citation type="submission" date="2022-06" db="EMBL/GenBank/DDBJ databases">
        <title>Genome public.</title>
        <authorList>
            <person name="Sun Q."/>
        </authorList>
    </citation>
    <scope>NUCLEOTIDE SEQUENCE</scope>
    <source>
        <strain evidence="1">CWNU-1</strain>
    </source>
</reference>
<accession>A0ABT0UTX2</accession>
<name>A0ABT0UTX2_9ACTN</name>
<gene>
    <name evidence="1" type="ORF">NBG84_27720</name>
</gene>
<dbReference type="InterPro" id="IPR029063">
    <property type="entry name" value="SAM-dependent_MTases_sf"/>
</dbReference>
<keyword evidence="1" id="KW-0031">Aminopeptidase</keyword>
<dbReference type="InterPro" id="IPR006764">
    <property type="entry name" value="SAM_dep_MeTrfase_SAV2177_type"/>
</dbReference>
<sequence>MTAARRALALETLGHDYSATARAARVYEHLLGGVDTFEADRKAAYDLCQVAPWAPAAARANRYFLQVAATTALGLGVRQFLDLGCGLPHRPYLHELLPHGSPVVYIDRDPGVLGHARCRLDTGPPYTTAVLGADLLNMQELLQHESLTGALDLTQPIAAIVHDVLPWSTDDTTVADAMAVLRSWLSAGSILSITHLTTHFNPHGVSLAVAAYERHGISTRPRSEKEVAAFFGDFSHLGAGLTALNKWSAHDSAIRQFTPHPAPAKGCPAFAGIAVKT</sequence>
<dbReference type="PIRSF" id="PIRSF017393">
    <property type="entry name" value="MTase_SAV2177"/>
    <property type="match status" value="1"/>
</dbReference>
<keyword evidence="1" id="KW-0645">Protease</keyword>
<keyword evidence="1" id="KW-0489">Methyltransferase</keyword>
<comment type="caution">
    <text evidence="1">The sequence shown here is derived from an EMBL/GenBank/DDBJ whole genome shotgun (WGS) entry which is preliminary data.</text>
</comment>
<organism evidence="1 2">
    <name type="scientific">Streptomyces albipurpureus</name>
    <dbReference type="NCBI Taxonomy" id="2897419"/>
    <lineage>
        <taxon>Bacteria</taxon>
        <taxon>Bacillati</taxon>
        <taxon>Actinomycetota</taxon>
        <taxon>Actinomycetes</taxon>
        <taxon>Kitasatosporales</taxon>
        <taxon>Streptomycetaceae</taxon>
        <taxon>Streptomyces</taxon>
    </lineage>
</organism>
<keyword evidence="2" id="KW-1185">Reference proteome</keyword>
<dbReference type="Pfam" id="PF04672">
    <property type="entry name" value="Methyltransf_19"/>
    <property type="match status" value="1"/>
</dbReference>
<dbReference type="GO" id="GO:0004177">
    <property type="term" value="F:aminopeptidase activity"/>
    <property type="evidence" value="ECO:0007669"/>
    <property type="project" value="UniProtKB-KW"/>
</dbReference>
<dbReference type="EMBL" id="JAMQAW010000036">
    <property type="protein sequence ID" value="MCM2392029.1"/>
    <property type="molecule type" value="Genomic_DNA"/>
</dbReference>
<keyword evidence="1" id="KW-0378">Hydrolase</keyword>
<dbReference type="Gene3D" id="3.40.50.150">
    <property type="entry name" value="Vaccinia Virus protein VP39"/>
    <property type="match status" value="1"/>
</dbReference>
<keyword evidence="1" id="KW-0808">Transferase</keyword>
<dbReference type="SUPFAM" id="SSF53335">
    <property type="entry name" value="S-adenosyl-L-methionine-dependent methyltransferases"/>
    <property type="match status" value="1"/>
</dbReference>
<dbReference type="RefSeq" id="WP_250922347.1">
    <property type="nucleotide sequence ID" value="NZ_JAMQAW010000036.1"/>
</dbReference>
<evidence type="ECO:0000313" key="2">
    <source>
        <dbReference type="Proteomes" id="UP001431429"/>
    </source>
</evidence>
<evidence type="ECO:0000313" key="1">
    <source>
        <dbReference type="EMBL" id="MCM2392029.1"/>
    </source>
</evidence>
<dbReference type="GO" id="GO:0032259">
    <property type="term" value="P:methylation"/>
    <property type="evidence" value="ECO:0007669"/>
    <property type="project" value="UniProtKB-KW"/>
</dbReference>